<dbReference type="AlphaFoldDB" id="A0A8H3A740"/>
<proteinExistence type="predicted"/>
<organism evidence="1 2">
    <name type="scientific">Rhizoctonia solani</name>
    <dbReference type="NCBI Taxonomy" id="456999"/>
    <lineage>
        <taxon>Eukaryota</taxon>
        <taxon>Fungi</taxon>
        <taxon>Dikarya</taxon>
        <taxon>Basidiomycota</taxon>
        <taxon>Agaricomycotina</taxon>
        <taxon>Agaricomycetes</taxon>
        <taxon>Cantharellales</taxon>
        <taxon>Ceratobasidiaceae</taxon>
        <taxon>Rhizoctonia</taxon>
    </lineage>
</organism>
<accession>A0A8H3A740</accession>
<feature type="non-terminal residue" evidence="1">
    <location>
        <position position="1"/>
    </location>
</feature>
<protein>
    <recommendedName>
        <fullName evidence="3">F-box domain-containing protein</fullName>
    </recommendedName>
</protein>
<evidence type="ECO:0000313" key="1">
    <source>
        <dbReference type="EMBL" id="CAE6413057.1"/>
    </source>
</evidence>
<gene>
    <name evidence="1" type="ORF">RDB_LOCUS24008</name>
</gene>
<evidence type="ECO:0000313" key="2">
    <source>
        <dbReference type="Proteomes" id="UP000663831"/>
    </source>
</evidence>
<comment type="caution">
    <text evidence="1">The sequence shown here is derived from an EMBL/GenBank/DDBJ whole genome shotgun (WGS) entry which is preliminary data.</text>
</comment>
<evidence type="ECO:0008006" key="3">
    <source>
        <dbReference type="Google" id="ProtNLM"/>
    </source>
</evidence>
<dbReference type="EMBL" id="CAJMWV010000746">
    <property type="protein sequence ID" value="CAE6413057.1"/>
    <property type="molecule type" value="Genomic_DNA"/>
</dbReference>
<reference evidence="1" key="1">
    <citation type="submission" date="2021-01" db="EMBL/GenBank/DDBJ databases">
        <authorList>
            <person name="Kaushik A."/>
        </authorList>
    </citation>
    <scope>NUCLEOTIDE SEQUENCE</scope>
    <source>
        <strain evidence="1">AG3-1AP</strain>
    </source>
</reference>
<dbReference type="Proteomes" id="UP000663831">
    <property type="component" value="Unassembled WGS sequence"/>
</dbReference>
<name>A0A8H3A740_9AGAM</name>
<sequence>NRSTLVHVVKLGFPLPNSSHSAMPSLSRSSEPTSSIIQAWEGAVTSLAGAVANYLTLSNLLETSLLSVDNNTSNLVARTDWSLQTLQNLNQQLTQAQMAVAKARNRLASPLSRLPEEVLSNIFMCAVYDREDNFNYFPGVQERVQAIYQQLHNLMGVCTVWRNICVTRQAFWSIVPMVDPNFGYGLPRLQSTELSLQRAGNQGLDLAIFLQDHPDYPSEERLATLIDHFSRFRTINIHSRLRYLVFQVLIMLLQHGAPEMVSQLSLCYLDDRHGISYGYSEDYCFNHEQHPVLRQFSRLMSSLSALQISNILFDWRGIAFSSRLVILN</sequence>